<sequence>MKFFDRIAKNPRKLTQNETALVNYIISCYPQGILDSATSIAKSVDISPSTVVRFFSKLGYGSFAEAQREARLEISSKLASPSQRANLTIKNAHSLDSVLDNAFTLDKENLNATREAINIHDFQAIVDILSKPIVGRVYIVGSKNSYAVAHYLHTHLNMCIPNVHLLGADDTLLADNLLWVSSHDILLAITIRRYSKVITQTAQHFQQLGASVMCITDSPLAPIAGLSDHRILFQTASASPFDSYTAAFSLCNALVSAVAWRRKKETEALLKRGEKLWNHFDVFIEKKGD</sequence>
<evidence type="ECO:0000256" key="1">
    <source>
        <dbReference type="ARBA" id="ARBA00023015"/>
    </source>
</evidence>
<dbReference type="InterPro" id="IPR046348">
    <property type="entry name" value="SIS_dom_sf"/>
</dbReference>
<evidence type="ECO:0000256" key="4">
    <source>
        <dbReference type="ARBA" id="ARBA00023163"/>
    </source>
</evidence>
<dbReference type="InterPro" id="IPR000281">
    <property type="entry name" value="HTH_RpiR"/>
</dbReference>
<dbReference type="PROSITE" id="PS51464">
    <property type="entry name" value="SIS"/>
    <property type="match status" value="1"/>
</dbReference>
<reference evidence="7 8" key="1">
    <citation type="submission" date="2019-03" db="EMBL/GenBank/DDBJ databases">
        <title>Genomic Encyclopedia of Type Strains, Phase IV (KMG-IV): sequencing the most valuable type-strain genomes for metagenomic binning, comparative biology and taxonomic classification.</title>
        <authorList>
            <person name="Goeker M."/>
        </authorList>
    </citation>
    <scope>NUCLEOTIDE SEQUENCE [LARGE SCALE GENOMIC DNA]</scope>
    <source>
        <strain evidence="7 8">DSM 24591</strain>
    </source>
</reference>
<evidence type="ECO:0000256" key="3">
    <source>
        <dbReference type="ARBA" id="ARBA00023152"/>
    </source>
</evidence>
<dbReference type="InterPro" id="IPR036388">
    <property type="entry name" value="WH-like_DNA-bd_sf"/>
</dbReference>
<dbReference type="SUPFAM" id="SSF46689">
    <property type="entry name" value="Homeodomain-like"/>
    <property type="match status" value="1"/>
</dbReference>
<organism evidence="7 8">
    <name type="scientific">Paralcaligenes ureilyticus</name>
    <dbReference type="NCBI Taxonomy" id="627131"/>
    <lineage>
        <taxon>Bacteria</taxon>
        <taxon>Pseudomonadati</taxon>
        <taxon>Pseudomonadota</taxon>
        <taxon>Betaproteobacteria</taxon>
        <taxon>Burkholderiales</taxon>
        <taxon>Alcaligenaceae</taxon>
        <taxon>Paralcaligenes</taxon>
    </lineage>
</organism>
<dbReference type="Gene3D" id="1.10.10.10">
    <property type="entry name" value="Winged helix-like DNA-binding domain superfamily/Winged helix DNA-binding domain"/>
    <property type="match status" value="1"/>
</dbReference>
<dbReference type="GO" id="GO:0003677">
    <property type="term" value="F:DNA binding"/>
    <property type="evidence" value="ECO:0007669"/>
    <property type="project" value="UniProtKB-KW"/>
</dbReference>
<dbReference type="PANTHER" id="PTHR30514">
    <property type="entry name" value="GLUCOKINASE"/>
    <property type="match status" value="1"/>
</dbReference>
<protein>
    <submittedName>
        <fullName evidence="7">RpiR family transcriptional regulator</fullName>
    </submittedName>
</protein>
<dbReference type="SUPFAM" id="SSF53697">
    <property type="entry name" value="SIS domain"/>
    <property type="match status" value="1"/>
</dbReference>
<evidence type="ECO:0000256" key="2">
    <source>
        <dbReference type="ARBA" id="ARBA00023125"/>
    </source>
</evidence>
<keyword evidence="2" id="KW-0238">DNA-binding</keyword>
<proteinExistence type="predicted"/>
<evidence type="ECO:0000313" key="8">
    <source>
        <dbReference type="Proteomes" id="UP000295525"/>
    </source>
</evidence>
<dbReference type="EMBL" id="SMAJ01000002">
    <property type="protein sequence ID" value="TCT10214.1"/>
    <property type="molecule type" value="Genomic_DNA"/>
</dbReference>
<dbReference type="InterPro" id="IPR047640">
    <property type="entry name" value="RpiR-like"/>
</dbReference>
<dbReference type="GO" id="GO:0097367">
    <property type="term" value="F:carbohydrate derivative binding"/>
    <property type="evidence" value="ECO:0007669"/>
    <property type="project" value="InterPro"/>
</dbReference>
<keyword evidence="3" id="KW-0324">Glycolysis</keyword>
<dbReference type="Pfam" id="PF01380">
    <property type="entry name" value="SIS"/>
    <property type="match status" value="1"/>
</dbReference>
<dbReference type="InterPro" id="IPR035472">
    <property type="entry name" value="RpiR-like_SIS"/>
</dbReference>
<dbReference type="CDD" id="cd05013">
    <property type="entry name" value="SIS_RpiR"/>
    <property type="match status" value="1"/>
</dbReference>
<evidence type="ECO:0000259" key="6">
    <source>
        <dbReference type="PROSITE" id="PS51464"/>
    </source>
</evidence>
<dbReference type="AlphaFoldDB" id="A0A4R3M9H1"/>
<dbReference type="PROSITE" id="PS51071">
    <property type="entry name" value="HTH_RPIR"/>
    <property type="match status" value="1"/>
</dbReference>
<dbReference type="Gene3D" id="3.40.50.10490">
    <property type="entry name" value="Glucose-6-phosphate isomerase like protein, domain 1"/>
    <property type="match status" value="1"/>
</dbReference>
<dbReference type="GO" id="GO:0006096">
    <property type="term" value="P:glycolytic process"/>
    <property type="evidence" value="ECO:0007669"/>
    <property type="project" value="UniProtKB-KW"/>
</dbReference>
<dbReference type="RefSeq" id="WP_132579813.1">
    <property type="nucleotide sequence ID" value="NZ_SMAJ01000002.1"/>
</dbReference>
<feature type="domain" description="HTH rpiR-type" evidence="5">
    <location>
        <begin position="1"/>
        <end position="77"/>
    </location>
</feature>
<evidence type="ECO:0000259" key="5">
    <source>
        <dbReference type="PROSITE" id="PS51071"/>
    </source>
</evidence>
<dbReference type="PANTHER" id="PTHR30514:SF18">
    <property type="entry name" value="RPIR-FAMILY TRANSCRIPTIONAL REGULATOR"/>
    <property type="match status" value="1"/>
</dbReference>
<evidence type="ECO:0000313" key="7">
    <source>
        <dbReference type="EMBL" id="TCT10214.1"/>
    </source>
</evidence>
<dbReference type="Proteomes" id="UP000295525">
    <property type="component" value="Unassembled WGS sequence"/>
</dbReference>
<dbReference type="OrthoDB" id="8652361at2"/>
<feature type="domain" description="SIS" evidence="6">
    <location>
        <begin position="125"/>
        <end position="264"/>
    </location>
</feature>
<keyword evidence="4" id="KW-0804">Transcription</keyword>
<dbReference type="GO" id="GO:0003700">
    <property type="term" value="F:DNA-binding transcription factor activity"/>
    <property type="evidence" value="ECO:0007669"/>
    <property type="project" value="InterPro"/>
</dbReference>
<dbReference type="InterPro" id="IPR009057">
    <property type="entry name" value="Homeodomain-like_sf"/>
</dbReference>
<keyword evidence="1" id="KW-0805">Transcription regulation</keyword>
<dbReference type="Pfam" id="PF01418">
    <property type="entry name" value="HTH_6"/>
    <property type="match status" value="1"/>
</dbReference>
<gene>
    <name evidence="7" type="ORF">EDC26_102170</name>
</gene>
<dbReference type="InterPro" id="IPR001347">
    <property type="entry name" value="SIS_dom"/>
</dbReference>
<name>A0A4R3M9H1_9BURK</name>
<accession>A0A4R3M9H1</accession>
<keyword evidence="8" id="KW-1185">Reference proteome</keyword>
<comment type="caution">
    <text evidence="7">The sequence shown here is derived from an EMBL/GenBank/DDBJ whole genome shotgun (WGS) entry which is preliminary data.</text>
</comment>